<dbReference type="AlphaFoldDB" id="A0A834P9H7"/>
<evidence type="ECO:0000313" key="3">
    <source>
        <dbReference type="Proteomes" id="UP000600918"/>
    </source>
</evidence>
<keyword evidence="1" id="KW-1133">Transmembrane helix</keyword>
<feature type="transmembrane region" description="Helical" evidence="1">
    <location>
        <begin position="12"/>
        <end position="31"/>
    </location>
</feature>
<keyword evidence="1" id="KW-0812">Transmembrane</keyword>
<name>A0A834P9H7_VESPE</name>
<dbReference type="Proteomes" id="UP000600918">
    <property type="component" value="Unassembled WGS sequence"/>
</dbReference>
<dbReference type="EMBL" id="JACSDY010000002">
    <property type="protein sequence ID" value="KAF7433965.1"/>
    <property type="molecule type" value="Genomic_DNA"/>
</dbReference>
<organism evidence="2 3">
    <name type="scientific">Vespula pensylvanica</name>
    <name type="common">Western yellow jacket</name>
    <name type="synonym">Wasp</name>
    <dbReference type="NCBI Taxonomy" id="30213"/>
    <lineage>
        <taxon>Eukaryota</taxon>
        <taxon>Metazoa</taxon>
        <taxon>Ecdysozoa</taxon>
        <taxon>Arthropoda</taxon>
        <taxon>Hexapoda</taxon>
        <taxon>Insecta</taxon>
        <taxon>Pterygota</taxon>
        <taxon>Neoptera</taxon>
        <taxon>Endopterygota</taxon>
        <taxon>Hymenoptera</taxon>
        <taxon>Apocrita</taxon>
        <taxon>Aculeata</taxon>
        <taxon>Vespoidea</taxon>
        <taxon>Vespidae</taxon>
        <taxon>Vespinae</taxon>
        <taxon>Vespula</taxon>
    </lineage>
</organism>
<keyword evidence="1" id="KW-0472">Membrane</keyword>
<evidence type="ECO:0000313" key="2">
    <source>
        <dbReference type="EMBL" id="KAF7433965.1"/>
    </source>
</evidence>
<comment type="caution">
    <text evidence="2">The sequence shown here is derived from an EMBL/GenBank/DDBJ whole genome shotgun (WGS) entry which is preliminary data.</text>
</comment>
<protein>
    <submittedName>
        <fullName evidence="2">Uncharacterized protein</fullName>
    </submittedName>
</protein>
<keyword evidence="3" id="KW-1185">Reference proteome</keyword>
<sequence length="155" mass="17843">MKSQGSIFHLAGHHGFHVILIVLCIMFFLPFGTGERLQDKIPDNKKNVENIQEVHGSGSKIDQSQSIKSIDHRSENVTIESDSPALRSFLKNILKARDELKWIDQAADSLNDPNRVYSDRLNSNKNLQYERVNGENRWTRNYEVPRMNNDDTGYD</sequence>
<proteinExistence type="predicted"/>
<accession>A0A834P9H7</accession>
<gene>
    <name evidence="2" type="ORF">H0235_002156</name>
</gene>
<reference evidence="2" key="1">
    <citation type="journal article" date="2020" name="G3 (Bethesda)">
        <title>High-Quality Assemblies for Three Invasive Social Wasps from the &lt;i&gt;Vespula&lt;/i&gt; Genus.</title>
        <authorList>
            <person name="Harrop T.W.R."/>
            <person name="Guhlin J."/>
            <person name="McLaughlin G.M."/>
            <person name="Permina E."/>
            <person name="Stockwell P."/>
            <person name="Gilligan J."/>
            <person name="Le Lec M.F."/>
            <person name="Gruber M.A.M."/>
            <person name="Quinn O."/>
            <person name="Lovegrove M."/>
            <person name="Duncan E.J."/>
            <person name="Remnant E.J."/>
            <person name="Van Eeckhoven J."/>
            <person name="Graham B."/>
            <person name="Knapp R.A."/>
            <person name="Langford K.W."/>
            <person name="Kronenberg Z."/>
            <person name="Press M.O."/>
            <person name="Eacker S.M."/>
            <person name="Wilson-Rankin E.E."/>
            <person name="Purcell J."/>
            <person name="Lester P.J."/>
            <person name="Dearden P.K."/>
        </authorList>
    </citation>
    <scope>NUCLEOTIDE SEQUENCE</scope>
    <source>
        <strain evidence="2">Volc-1</strain>
    </source>
</reference>
<evidence type="ECO:0000256" key="1">
    <source>
        <dbReference type="SAM" id="Phobius"/>
    </source>
</evidence>